<evidence type="ECO:0000259" key="6">
    <source>
        <dbReference type="PROSITE" id="PS50850"/>
    </source>
</evidence>
<dbReference type="InterPro" id="IPR011701">
    <property type="entry name" value="MFS"/>
</dbReference>
<feature type="transmembrane region" description="Helical" evidence="5">
    <location>
        <begin position="245"/>
        <end position="265"/>
    </location>
</feature>
<dbReference type="InterPro" id="IPR020846">
    <property type="entry name" value="MFS_dom"/>
</dbReference>
<reference evidence="7 8" key="1">
    <citation type="submission" date="2019-03" db="EMBL/GenBank/DDBJ databases">
        <title>Draft genome of Brevundimonas sp. a heavy metal resistant soil bacteria.</title>
        <authorList>
            <person name="Soto J."/>
        </authorList>
    </citation>
    <scope>NUCLEOTIDE SEQUENCE [LARGE SCALE GENOMIC DNA]</scope>
    <source>
        <strain evidence="7 8">B-10</strain>
    </source>
</reference>
<feature type="transmembrane region" description="Helical" evidence="5">
    <location>
        <begin position="89"/>
        <end position="108"/>
    </location>
</feature>
<organism evidence="7 8">
    <name type="scientific">Brevundimonas intermedia</name>
    <dbReference type="NCBI Taxonomy" id="74315"/>
    <lineage>
        <taxon>Bacteria</taxon>
        <taxon>Pseudomonadati</taxon>
        <taxon>Pseudomonadota</taxon>
        <taxon>Alphaproteobacteria</taxon>
        <taxon>Caulobacterales</taxon>
        <taxon>Caulobacteraceae</taxon>
        <taxon>Brevundimonas</taxon>
    </lineage>
</organism>
<feature type="transmembrane region" description="Helical" evidence="5">
    <location>
        <begin position="285"/>
        <end position="306"/>
    </location>
</feature>
<dbReference type="AlphaFoldDB" id="A0A4Y9RPR9"/>
<dbReference type="SUPFAM" id="SSF103473">
    <property type="entry name" value="MFS general substrate transporter"/>
    <property type="match status" value="1"/>
</dbReference>
<proteinExistence type="predicted"/>
<feature type="transmembrane region" description="Helical" evidence="5">
    <location>
        <begin position="151"/>
        <end position="176"/>
    </location>
</feature>
<dbReference type="GO" id="GO:0015134">
    <property type="term" value="F:hexuronate transmembrane transporter activity"/>
    <property type="evidence" value="ECO:0007669"/>
    <property type="project" value="TreeGrafter"/>
</dbReference>
<dbReference type="CDD" id="cd17319">
    <property type="entry name" value="MFS_ExuT_GudP_like"/>
    <property type="match status" value="1"/>
</dbReference>
<evidence type="ECO:0000313" key="7">
    <source>
        <dbReference type="EMBL" id="TFW10882.1"/>
    </source>
</evidence>
<dbReference type="RefSeq" id="WP_135195712.1">
    <property type="nucleotide sequence ID" value="NZ_SPVH01000007.1"/>
</dbReference>
<dbReference type="InterPro" id="IPR036259">
    <property type="entry name" value="MFS_trans_sf"/>
</dbReference>
<dbReference type="EMBL" id="SPVH01000007">
    <property type="protein sequence ID" value="TFW10882.1"/>
    <property type="molecule type" value="Genomic_DNA"/>
</dbReference>
<feature type="transmembrane region" description="Helical" evidence="5">
    <location>
        <begin position="371"/>
        <end position="392"/>
    </location>
</feature>
<accession>A0A4Y9RPR9</accession>
<evidence type="ECO:0000313" key="8">
    <source>
        <dbReference type="Proteomes" id="UP000298216"/>
    </source>
</evidence>
<evidence type="ECO:0000256" key="3">
    <source>
        <dbReference type="ARBA" id="ARBA00022989"/>
    </source>
</evidence>
<name>A0A4Y9RPR9_9CAUL</name>
<dbReference type="PANTHER" id="PTHR11662">
    <property type="entry name" value="SOLUTE CARRIER FAMILY 17"/>
    <property type="match status" value="1"/>
</dbReference>
<evidence type="ECO:0000256" key="5">
    <source>
        <dbReference type="SAM" id="Phobius"/>
    </source>
</evidence>
<gene>
    <name evidence="7" type="ORF">EGY25_14345</name>
</gene>
<dbReference type="GO" id="GO:0016020">
    <property type="term" value="C:membrane"/>
    <property type="evidence" value="ECO:0007669"/>
    <property type="project" value="UniProtKB-SubCell"/>
</dbReference>
<dbReference type="Proteomes" id="UP000298216">
    <property type="component" value="Unassembled WGS sequence"/>
</dbReference>
<comment type="subcellular location">
    <subcellularLocation>
        <location evidence="1">Membrane</location>
        <topology evidence="1">Multi-pass membrane protein</topology>
    </subcellularLocation>
</comment>
<dbReference type="OrthoDB" id="9794076at2"/>
<feature type="transmembrane region" description="Helical" evidence="5">
    <location>
        <begin position="404"/>
        <end position="426"/>
    </location>
</feature>
<keyword evidence="3 5" id="KW-1133">Transmembrane helix</keyword>
<dbReference type="PANTHER" id="PTHR11662:SF285">
    <property type="entry name" value="HEXURONATE TRANSPORTER"/>
    <property type="match status" value="1"/>
</dbReference>
<protein>
    <submittedName>
        <fullName evidence="7">MFS transporter</fullName>
    </submittedName>
</protein>
<feature type="transmembrane region" description="Helical" evidence="5">
    <location>
        <begin position="318"/>
        <end position="351"/>
    </location>
</feature>
<feature type="domain" description="Major facilitator superfamily (MFS) profile" evidence="6">
    <location>
        <begin position="24"/>
        <end position="431"/>
    </location>
</feature>
<keyword evidence="8" id="KW-1185">Reference proteome</keyword>
<dbReference type="Pfam" id="PF07690">
    <property type="entry name" value="MFS_1"/>
    <property type="match status" value="1"/>
</dbReference>
<sequence>MTDAASAGPIKIKAPSPGRYRWVVVWLLFAAMVINYVDRQAIGVLKPTLMEEFGWTETNYADIIFWFQASYAVSYLLWGRIVDRIGARWGFGLAFIIWQIAFIAHAGIRGMGGAIAARVALGIGEGGGFPAGIKAVTEWFPKKERAFAVGIFNAGTNIGAILTPLLIPLIATVWFGSRENPAWEMAIIILGVAGLIWAPIWFLIYREPRQHKKVTPAELAFIEQDPADPAEKIGWLKLLTVKETWAYALGKFLIDPIWWFFLFWLPGFLGSQYNLDLLTFGPPLIAIYLMSDVGSVGGGWLSGQFLKRGMSLNAARKLTMLICALAVVPVAFAGMAANVWVAVLIIGVATAAHQGFSANLYAMPGDVFPRSAVGSVVGIGGMIGGFGGMAMAKYAGYVLDQIGSYTPIFVVAASAYLLALLVIHLITPKYEPAKL</sequence>
<feature type="transmembrane region" description="Helical" evidence="5">
    <location>
        <begin position="182"/>
        <end position="204"/>
    </location>
</feature>
<dbReference type="InterPro" id="IPR050382">
    <property type="entry name" value="MFS_Na/Anion_cotransporter"/>
</dbReference>
<feature type="transmembrane region" description="Helical" evidence="5">
    <location>
        <begin position="20"/>
        <end position="37"/>
    </location>
</feature>
<keyword evidence="4 5" id="KW-0472">Membrane</keyword>
<evidence type="ECO:0000256" key="1">
    <source>
        <dbReference type="ARBA" id="ARBA00004141"/>
    </source>
</evidence>
<comment type="caution">
    <text evidence="7">The sequence shown here is derived from an EMBL/GenBank/DDBJ whole genome shotgun (WGS) entry which is preliminary data.</text>
</comment>
<evidence type="ECO:0000256" key="2">
    <source>
        <dbReference type="ARBA" id="ARBA00022692"/>
    </source>
</evidence>
<keyword evidence="2 5" id="KW-0812">Transmembrane</keyword>
<dbReference type="PROSITE" id="PS50850">
    <property type="entry name" value="MFS"/>
    <property type="match status" value="1"/>
</dbReference>
<feature type="transmembrane region" description="Helical" evidence="5">
    <location>
        <begin position="58"/>
        <end position="77"/>
    </location>
</feature>
<dbReference type="Gene3D" id="1.20.1250.20">
    <property type="entry name" value="MFS general substrate transporter like domains"/>
    <property type="match status" value="2"/>
</dbReference>
<evidence type="ECO:0000256" key="4">
    <source>
        <dbReference type="ARBA" id="ARBA00023136"/>
    </source>
</evidence>